<evidence type="ECO:0000313" key="2">
    <source>
        <dbReference type="EMBL" id="HAE46161.1"/>
    </source>
</evidence>
<dbReference type="EMBL" id="DMAI01000031">
    <property type="protein sequence ID" value="HAE46161.1"/>
    <property type="molecule type" value="Genomic_DNA"/>
</dbReference>
<dbReference type="GO" id="GO:0050660">
    <property type="term" value="F:flavin adenine dinucleotide binding"/>
    <property type="evidence" value="ECO:0007669"/>
    <property type="project" value="InterPro"/>
</dbReference>
<dbReference type="Pfam" id="PF02771">
    <property type="entry name" value="Acyl-CoA_dh_N"/>
    <property type="match status" value="1"/>
</dbReference>
<reference evidence="2 3" key="1">
    <citation type="journal article" date="2018" name="Nat. Biotechnol.">
        <title>A standardized bacterial taxonomy based on genome phylogeny substantially revises the tree of life.</title>
        <authorList>
            <person name="Parks D.H."/>
            <person name="Chuvochina M."/>
            <person name="Waite D.W."/>
            <person name="Rinke C."/>
            <person name="Skarshewski A."/>
            <person name="Chaumeil P.A."/>
            <person name="Hugenholtz P."/>
        </authorList>
    </citation>
    <scope>NUCLEOTIDE SEQUENCE [LARGE SCALE GENOMIC DNA]</scope>
    <source>
        <strain evidence="2">UBA8739</strain>
    </source>
</reference>
<dbReference type="Gene3D" id="1.10.540.10">
    <property type="entry name" value="Acyl-CoA dehydrogenase/oxidase, N-terminal domain"/>
    <property type="match status" value="1"/>
</dbReference>
<gene>
    <name evidence="2" type="ORF">DCK97_01960</name>
</gene>
<protein>
    <submittedName>
        <fullName evidence="2">Acyl-CoA dehydrogenase</fullName>
    </submittedName>
</protein>
<dbReference type="SUPFAM" id="SSF56645">
    <property type="entry name" value="Acyl-CoA dehydrogenase NM domain-like"/>
    <property type="match status" value="1"/>
</dbReference>
<name>A0A3B9IE68_9PROT</name>
<proteinExistence type="predicted"/>
<dbReference type="InterPro" id="IPR009100">
    <property type="entry name" value="AcylCoA_DH/oxidase_NM_dom_sf"/>
</dbReference>
<dbReference type="InterPro" id="IPR013786">
    <property type="entry name" value="AcylCoA_DH/ox_N"/>
</dbReference>
<accession>A0A3B9IE68</accession>
<dbReference type="PANTHER" id="PTHR43884">
    <property type="entry name" value="ACYL-COA DEHYDROGENASE"/>
    <property type="match status" value="1"/>
</dbReference>
<sequence length="91" mass="10147">MLYTEQHHELMRSVTKFVEAEINPHVQEWDDAGIFPAHELFKKMGDQGFLGINKPEAYGGLGLDYTYQLAFCEAISAARSPSVVMAIGVQT</sequence>
<dbReference type="InterPro" id="IPR037069">
    <property type="entry name" value="AcylCoA_DH/ox_N_sf"/>
</dbReference>
<dbReference type="AlphaFoldDB" id="A0A3B9IE68"/>
<feature type="non-terminal residue" evidence="2">
    <location>
        <position position="91"/>
    </location>
</feature>
<evidence type="ECO:0000313" key="3">
    <source>
        <dbReference type="Proteomes" id="UP000257706"/>
    </source>
</evidence>
<evidence type="ECO:0000259" key="1">
    <source>
        <dbReference type="Pfam" id="PF02771"/>
    </source>
</evidence>
<feature type="domain" description="Acyl-CoA dehydrogenase/oxidase N-terminal" evidence="1">
    <location>
        <begin position="4"/>
        <end position="90"/>
    </location>
</feature>
<comment type="caution">
    <text evidence="2">The sequence shown here is derived from an EMBL/GenBank/DDBJ whole genome shotgun (WGS) entry which is preliminary data.</text>
</comment>
<dbReference type="Proteomes" id="UP000257706">
    <property type="component" value="Unassembled WGS sequence"/>
</dbReference>
<dbReference type="GO" id="GO:0003995">
    <property type="term" value="F:acyl-CoA dehydrogenase activity"/>
    <property type="evidence" value="ECO:0007669"/>
    <property type="project" value="TreeGrafter"/>
</dbReference>
<organism evidence="2 3">
    <name type="scientific">Tistrella mobilis</name>
    <dbReference type="NCBI Taxonomy" id="171437"/>
    <lineage>
        <taxon>Bacteria</taxon>
        <taxon>Pseudomonadati</taxon>
        <taxon>Pseudomonadota</taxon>
        <taxon>Alphaproteobacteria</taxon>
        <taxon>Geminicoccales</taxon>
        <taxon>Geminicoccaceae</taxon>
        <taxon>Tistrella</taxon>
    </lineage>
</organism>
<dbReference type="PANTHER" id="PTHR43884:SF12">
    <property type="entry name" value="ISOVALERYL-COA DEHYDROGENASE, MITOCHONDRIAL-RELATED"/>
    <property type="match status" value="1"/>
</dbReference>